<dbReference type="GO" id="GO:0005524">
    <property type="term" value="F:ATP binding"/>
    <property type="evidence" value="ECO:0007669"/>
    <property type="project" value="UniProtKB-UniRule"/>
</dbReference>
<evidence type="ECO:0000313" key="7">
    <source>
        <dbReference type="EMBL" id="EHI59034.1"/>
    </source>
</evidence>
<dbReference type="Gene3D" id="3.30.930.10">
    <property type="entry name" value="Bira Bifunctional Protein, Domain 2"/>
    <property type="match status" value="1"/>
</dbReference>
<dbReference type="InterPro" id="IPR036388">
    <property type="entry name" value="WH-like_DNA-bd_sf"/>
</dbReference>
<dbReference type="InterPro" id="IPR008988">
    <property type="entry name" value="Transcriptional_repressor_C"/>
</dbReference>
<dbReference type="NCBIfam" id="TIGR00121">
    <property type="entry name" value="birA_ligase"/>
    <property type="match status" value="1"/>
</dbReference>
<dbReference type="SUPFAM" id="SSF50037">
    <property type="entry name" value="C-terminal domain of transcriptional repressors"/>
    <property type="match status" value="1"/>
</dbReference>
<protein>
    <recommendedName>
        <fullName evidence="5">Bifunctional ligase/repressor BirA</fullName>
    </recommendedName>
    <alternativeName>
        <fullName evidence="5">Biotin--[acetyl-CoA-carboxylase] ligase</fullName>
        <ecNumber evidence="5">6.3.4.15</ecNumber>
    </alternativeName>
    <alternativeName>
        <fullName evidence="5">Biotin--protein ligase</fullName>
    </alternativeName>
    <alternativeName>
        <fullName evidence="5">Biotin-[acetyl-CoA carboxylase] synthetase</fullName>
    </alternativeName>
</protein>
<evidence type="ECO:0000256" key="2">
    <source>
        <dbReference type="ARBA" id="ARBA00022741"/>
    </source>
</evidence>
<dbReference type="EMBL" id="ADLN01000078">
    <property type="protein sequence ID" value="EHI59034.1"/>
    <property type="molecule type" value="Genomic_DNA"/>
</dbReference>
<dbReference type="PANTHER" id="PTHR12835:SF5">
    <property type="entry name" value="BIOTIN--PROTEIN LIGASE"/>
    <property type="match status" value="1"/>
</dbReference>
<comment type="caution">
    <text evidence="5">Lacks conserved residue(s) required for the propagation of feature annotation.</text>
</comment>
<dbReference type="InterPro" id="IPR030855">
    <property type="entry name" value="Bifunct_BirA"/>
</dbReference>
<keyword evidence="5" id="KW-0804">Transcription</keyword>
<dbReference type="InterPro" id="IPR004408">
    <property type="entry name" value="Biotin_CoA_COase_ligase"/>
</dbReference>
<feature type="DNA-binding region" description="H-T-H motif" evidence="5">
    <location>
        <begin position="18"/>
        <end position="37"/>
    </location>
</feature>
<dbReference type="InterPro" id="IPR036390">
    <property type="entry name" value="WH_DNA-bd_sf"/>
</dbReference>
<dbReference type="InterPro" id="IPR003142">
    <property type="entry name" value="BPL_C"/>
</dbReference>
<evidence type="ECO:0000259" key="6">
    <source>
        <dbReference type="PROSITE" id="PS51733"/>
    </source>
</evidence>
<dbReference type="Pfam" id="PF08279">
    <property type="entry name" value="HTH_11"/>
    <property type="match status" value="1"/>
</dbReference>
<evidence type="ECO:0000313" key="8">
    <source>
        <dbReference type="Proteomes" id="UP000005384"/>
    </source>
</evidence>
<accession>G5IHI7</accession>
<dbReference type="Pfam" id="PF03099">
    <property type="entry name" value="BPL_LplA_LipB"/>
    <property type="match status" value="1"/>
</dbReference>
<dbReference type="HAMAP" id="MF_00978">
    <property type="entry name" value="Bifunct_BirA"/>
    <property type="match status" value="1"/>
</dbReference>
<dbReference type="SUPFAM" id="SSF55681">
    <property type="entry name" value="Class II aaRS and biotin synthetases"/>
    <property type="match status" value="1"/>
</dbReference>
<dbReference type="GO" id="GO:0009249">
    <property type="term" value="P:protein lipoylation"/>
    <property type="evidence" value="ECO:0007669"/>
    <property type="project" value="UniProtKB-ARBA"/>
</dbReference>
<reference evidence="7 8" key="1">
    <citation type="submission" date="2011-08" db="EMBL/GenBank/DDBJ databases">
        <title>The Genome Sequence of Clostridium hathewayi WAL-18680.</title>
        <authorList>
            <consortium name="The Broad Institute Genome Sequencing Platform"/>
            <person name="Earl A."/>
            <person name="Ward D."/>
            <person name="Feldgarden M."/>
            <person name="Gevers D."/>
            <person name="Finegold S.M."/>
            <person name="Summanen P.H."/>
            <person name="Molitoris D.R."/>
            <person name="Song M."/>
            <person name="Daigneault M."/>
            <person name="Allen-Vercoe E."/>
            <person name="Young S.K."/>
            <person name="Zeng Q."/>
            <person name="Gargeya S."/>
            <person name="Fitzgerald M."/>
            <person name="Haas B."/>
            <person name="Abouelleil A."/>
            <person name="Alvarado L."/>
            <person name="Arachchi H.M."/>
            <person name="Berlin A."/>
            <person name="Brown A."/>
            <person name="Chapman S.B."/>
            <person name="Chen Z."/>
            <person name="Dunbar C."/>
            <person name="Freedman E."/>
            <person name="Gearin G."/>
            <person name="Gellesch M."/>
            <person name="Goldberg J."/>
            <person name="Griggs A."/>
            <person name="Gujja S."/>
            <person name="Heiman D."/>
            <person name="Howarth C."/>
            <person name="Larson L."/>
            <person name="Lui A."/>
            <person name="MacDonald P.J.P."/>
            <person name="Montmayeur A."/>
            <person name="Murphy C."/>
            <person name="Neiman D."/>
            <person name="Pearson M."/>
            <person name="Priest M."/>
            <person name="Roberts A."/>
            <person name="Saif S."/>
            <person name="Shea T."/>
            <person name="Shenoy N."/>
            <person name="Sisk P."/>
            <person name="Stolte C."/>
            <person name="Sykes S."/>
            <person name="Wortman J."/>
            <person name="Nusbaum C."/>
            <person name="Birren B."/>
        </authorList>
    </citation>
    <scope>NUCLEOTIDE SEQUENCE [LARGE SCALE GENOMIC DNA]</scope>
    <source>
        <strain evidence="7 8">WAL-18680</strain>
    </source>
</reference>
<dbReference type="Proteomes" id="UP000005384">
    <property type="component" value="Unassembled WGS sequence"/>
</dbReference>
<dbReference type="EC" id="6.3.4.15" evidence="5"/>
<evidence type="ECO:0000256" key="4">
    <source>
        <dbReference type="ARBA" id="ARBA00023267"/>
    </source>
</evidence>
<comment type="similarity">
    <text evidence="5">Belongs to the biotin--protein ligase family.</text>
</comment>
<feature type="binding site" evidence="5">
    <location>
        <position position="184"/>
    </location>
    <ligand>
        <name>biotin</name>
        <dbReference type="ChEBI" id="CHEBI:57586"/>
    </ligand>
</feature>
<proteinExistence type="inferred from homology"/>
<dbReference type="GO" id="GO:0016740">
    <property type="term" value="F:transferase activity"/>
    <property type="evidence" value="ECO:0007669"/>
    <property type="project" value="UniProtKB-ARBA"/>
</dbReference>
<dbReference type="PANTHER" id="PTHR12835">
    <property type="entry name" value="BIOTIN PROTEIN LIGASE"/>
    <property type="match status" value="1"/>
</dbReference>
<dbReference type="RefSeq" id="WP_006780941.1">
    <property type="nucleotide sequence ID" value="NZ_CP040506.1"/>
</dbReference>
<comment type="function">
    <text evidence="5">Acts both as a biotin--[acetyl-CoA-carboxylase] ligase and a repressor.</text>
</comment>
<dbReference type="AlphaFoldDB" id="G5IHI7"/>
<dbReference type="HOGENOM" id="CLU_051096_0_0_9"/>
<keyword evidence="5" id="KW-0805">Transcription regulation</keyword>
<feature type="binding site" evidence="5">
    <location>
        <begin position="89"/>
        <end position="91"/>
    </location>
    <ligand>
        <name>biotin</name>
        <dbReference type="ChEBI" id="CHEBI:57586"/>
    </ligand>
</feature>
<dbReference type="SUPFAM" id="SSF46785">
    <property type="entry name" value="Winged helix' DNA-binding domain"/>
    <property type="match status" value="1"/>
</dbReference>
<dbReference type="Gene3D" id="1.10.10.10">
    <property type="entry name" value="Winged helix-like DNA-binding domain superfamily/Winged helix DNA-binding domain"/>
    <property type="match status" value="1"/>
</dbReference>
<keyword evidence="1 5" id="KW-0436">Ligase</keyword>
<sequence length="326" mass="35864">MKTEILKLLRESSGYLSGQELCDSLGVSRTAVWKVMKQLREEGYQIEAVSNRGYRLVSAADVITEAELKSQIEGGLAGSHLEYHEELDSTNNRAKRLGEEGAPEGTLVTADYQTAGKGRRGRGWVSERGTGIWMSLLLRPDIPPSGASMLTLVAAMAVVKGIKEATGLDSGIKWPNDIVMNGKKICGILTEMSTELDHISYVVIGMGINANIREFPEDIREKATSLYLESGQTVVRSRVIAAVMKHMDRYYQMFLECGDLSGLLKEYEEHLVNRGREVMVLSPAGEYRGISLGIDKTGELLVQLRDGTVNHVFSGEVSVRGIYGYV</sequence>
<evidence type="ECO:0000256" key="1">
    <source>
        <dbReference type="ARBA" id="ARBA00022598"/>
    </source>
</evidence>
<dbReference type="PROSITE" id="PS51733">
    <property type="entry name" value="BPL_LPL_CATALYTIC"/>
    <property type="match status" value="1"/>
</dbReference>
<keyword evidence="4 5" id="KW-0092">Biotin</keyword>
<feature type="domain" description="BPL/LPL catalytic" evidence="6">
    <location>
        <begin position="80"/>
        <end position="255"/>
    </location>
</feature>
<dbReference type="InterPro" id="IPR045864">
    <property type="entry name" value="aa-tRNA-synth_II/BPL/LPL"/>
</dbReference>
<comment type="caution">
    <text evidence="7">The sequence shown here is derived from an EMBL/GenBank/DDBJ whole genome shotgun (WGS) entry which is preliminary data.</text>
</comment>
<evidence type="ECO:0000256" key="3">
    <source>
        <dbReference type="ARBA" id="ARBA00022840"/>
    </source>
</evidence>
<keyword evidence="8" id="KW-1185">Reference proteome</keyword>
<name>G5IHI7_9FIRM</name>
<organism evidence="7 8">
    <name type="scientific">Hungatella hathewayi WAL-18680</name>
    <dbReference type="NCBI Taxonomy" id="742737"/>
    <lineage>
        <taxon>Bacteria</taxon>
        <taxon>Bacillati</taxon>
        <taxon>Bacillota</taxon>
        <taxon>Clostridia</taxon>
        <taxon>Lachnospirales</taxon>
        <taxon>Lachnospiraceae</taxon>
        <taxon>Hungatella</taxon>
    </lineage>
</organism>
<keyword evidence="5" id="KW-0238">DNA-binding</keyword>
<dbReference type="GO" id="GO:0006355">
    <property type="term" value="P:regulation of DNA-templated transcription"/>
    <property type="evidence" value="ECO:0007669"/>
    <property type="project" value="UniProtKB-UniRule"/>
</dbReference>
<dbReference type="GO" id="GO:0003677">
    <property type="term" value="F:DNA binding"/>
    <property type="evidence" value="ECO:0007669"/>
    <property type="project" value="UniProtKB-UniRule"/>
</dbReference>
<dbReference type="GO" id="GO:0004077">
    <property type="term" value="F:biotin--[biotin carboxyl-carrier protein] ligase activity"/>
    <property type="evidence" value="ECO:0007669"/>
    <property type="project" value="UniProtKB-UniRule"/>
</dbReference>
<keyword evidence="3 5" id="KW-0067">ATP-binding</keyword>
<gene>
    <name evidence="5" type="primary">birA</name>
    <name evidence="7" type="ORF">HMPREF9473_02965</name>
</gene>
<comment type="catalytic activity">
    <reaction evidence="5">
        <text>biotin + L-lysyl-[protein] + ATP = N(6)-biotinyl-L-lysyl-[protein] + AMP + diphosphate + H(+)</text>
        <dbReference type="Rhea" id="RHEA:11756"/>
        <dbReference type="Rhea" id="RHEA-COMP:9752"/>
        <dbReference type="Rhea" id="RHEA-COMP:10505"/>
        <dbReference type="ChEBI" id="CHEBI:15378"/>
        <dbReference type="ChEBI" id="CHEBI:29969"/>
        <dbReference type="ChEBI" id="CHEBI:30616"/>
        <dbReference type="ChEBI" id="CHEBI:33019"/>
        <dbReference type="ChEBI" id="CHEBI:57586"/>
        <dbReference type="ChEBI" id="CHEBI:83144"/>
        <dbReference type="ChEBI" id="CHEBI:456215"/>
        <dbReference type="EC" id="6.3.4.15"/>
    </reaction>
</comment>
<keyword evidence="2 5" id="KW-0547">Nucleotide-binding</keyword>
<dbReference type="GO" id="GO:0005737">
    <property type="term" value="C:cytoplasm"/>
    <property type="evidence" value="ECO:0007669"/>
    <property type="project" value="TreeGrafter"/>
</dbReference>
<evidence type="ECO:0000256" key="5">
    <source>
        <dbReference type="HAMAP-Rule" id="MF_00978"/>
    </source>
</evidence>
<dbReference type="PATRIC" id="fig|742737.3.peg.2965"/>
<feature type="binding site" evidence="5">
    <location>
        <position position="113"/>
    </location>
    <ligand>
        <name>biotin</name>
        <dbReference type="ChEBI" id="CHEBI:57586"/>
    </ligand>
</feature>
<dbReference type="OrthoDB" id="9807064at2"/>
<keyword evidence="5" id="KW-0678">Repressor</keyword>
<dbReference type="Pfam" id="PF02237">
    <property type="entry name" value="BPL_C"/>
    <property type="match status" value="1"/>
</dbReference>
<dbReference type="CDD" id="cd16442">
    <property type="entry name" value="BPL"/>
    <property type="match status" value="1"/>
</dbReference>
<dbReference type="Gene3D" id="2.30.30.100">
    <property type="match status" value="1"/>
</dbReference>
<dbReference type="InterPro" id="IPR013196">
    <property type="entry name" value="HTH_11"/>
</dbReference>
<dbReference type="InterPro" id="IPR004143">
    <property type="entry name" value="BPL_LPL_catalytic"/>
</dbReference>